<keyword evidence="3" id="KW-1185">Reference proteome</keyword>
<sequence>MLQNSVDALKHRLKFSNGEQFTIGILKFAVLIVNTPIFITGT</sequence>
<protein>
    <submittedName>
        <fullName evidence="2">Uncharacterized protein</fullName>
    </submittedName>
</protein>
<keyword evidence="1" id="KW-1133">Transmembrane helix</keyword>
<dbReference type="Proteomes" id="UP000042527">
    <property type="component" value="Unassembled WGS sequence"/>
</dbReference>
<evidence type="ECO:0000256" key="1">
    <source>
        <dbReference type="SAM" id="Phobius"/>
    </source>
</evidence>
<dbReference type="AlphaFoldDB" id="A0A0B7GV48"/>
<dbReference type="EMBL" id="CDNC01000003">
    <property type="protein sequence ID" value="CEM60850.1"/>
    <property type="molecule type" value="Genomic_DNA"/>
</dbReference>
<gene>
    <name evidence="2" type="ORF">TPHV1_110076</name>
</gene>
<keyword evidence="1" id="KW-0472">Membrane</keyword>
<name>A0A0B7GV48_TREPH</name>
<proteinExistence type="predicted"/>
<evidence type="ECO:0000313" key="3">
    <source>
        <dbReference type="Proteomes" id="UP000042527"/>
    </source>
</evidence>
<accession>A0A0B7GV48</accession>
<feature type="transmembrane region" description="Helical" evidence="1">
    <location>
        <begin position="21"/>
        <end position="39"/>
    </location>
</feature>
<organism evidence="2 3">
    <name type="scientific">Treponema phagedenis</name>
    <dbReference type="NCBI Taxonomy" id="162"/>
    <lineage>
        <taxon>Bacteria</taxon>
        <taxon>Pseudomonadati</taxon>
        <taxon>Spirochaetota</taxon>
        <taxon>Spirochaetia</taxon>
        <taxon>Spirochaetales</taxon>
        <taxon>Treponemataceae</taxon>
        <taxon>Treponema</taxon>
    </lineage>
</organism>
<keyword evidence="1" id="KW-0812">Transmembrane</keyword>
<reference evidence="3" key="1">
    <citation type="submission" date="2015-01" db="EMBL/GenBank/DDBJ databases">
        <authorList>
            <person name="Manzoor Shahid"/>
            <person name="Zubair Saima"/>
        </authorList>
    </citation>
    <scope>NUCLEOTIDE SEQUENCE [LARGE SCALE GENOMIC DNA]</scope>
    <source>
        <strain evidence="3">V1</strain>
    </source>
</reference>
<evidence type="ECO:0000313" key="2">
    <source>
        <dbReference type="EMBL" id="CEM60850.1"/>
    </source>
</evidence>